<name>A0A1F4SQI4_UNCSA</name>
<dbReference type="InterPro" id="IPR006190">
    <property type="entry name" value="SAF_AFP_Neu5Ac"/>
</dbReference>
<evidence type="ECO:0000313" key="3">
    <source>
        <dbReference type="Proteomes" id="UP000178417"/>
    </source>
</evidence>
<dbReference type="Pfam" id="PF03102">
    <property type="entry name" value="NeuB"/>
    <property type="match status" value="1"/>
</dbReference>
<dbReference type="Proteomes" id="UP000178417">
    <property type="component" value="Unassembled WGS sequence"/>
</dbReference>
<dbReference type="Pfam" id="PF08666">
    <property type="entry name" value="SAF"/>
    <property type="match status" value="1"/>
</dbReference>
<dbReference type="GO" id="GO:0047444">
    <property type="term" value="F:N-acylneuraminate-9-phosphate synthase activity"/>
    <property type="evidence" value="ECO:0007669"/>
    <property type="project" value="TreeGrafter"/>
</dbReference>
<dbReference type="GO" id="GO:0016051">
    <property type="term" value="P:carbohydrate biosynthetic process"/>
    <property type="evidence" value="ECO:0007669"/>
    <property type="project" value="InterPro"/>
</dbReference>
<sequence>MRNHKIKIGNHCIGDGQPCFIIAEIGSNHNRSLKTAKRLIDEAAKAGVDAVKFQIYSAEKLYSKNVPKHSHYKNNLWEMIKEIETPRIWIPELKKYCDKKRIIFFATPFDQKAVDELEPYVDLYKISSFELVDLPLIKYIAKKKKPMIISTGLATMEEINEAYLECLNVRNHNIVFLQCVSAYPASPESINLSAMQTIKHAFNVIVGLSDHTLGFHVPVAAVAMGAKIIEKHFTLDKGMKGPDHPFAIEPKELKEMVSQIRDIEMAMGNGHKSGPRTHELENFCIGRRSIHAKMKIPKGSKIDENMLIIKRPGFGIKPKYLQSVISKKAKRQIDPDAWITWKMIEK</sequence>
<dbReference type="Gene3D" id="3.20.20.70">
    <property type="entry name" value="Aldolase class I"/>
    <property type="match status" value="1"/>
</dbReference>
<dbReference type="Gene3D" id="3.90.1210.10">
    <property type="entry name" value="Antifreeze-like/N-acetylneuraminic acid synthase C-terminal domain"/>
    <property type="match status" value="1"/>
</dbReference>
<evidence type="ECO:0000313" key="2">
    <source>
        <dbReference type="EMBL" id="OGC22607.1"/>
    </source>
</evidence>
<feature type="domain" description="AFP-like" evidence="1">
    <location>
        <begin position="289"/>
        <end position="346"/>
    </location>
</feature>
<dbReference type="InterPro" id="IPR013132">
    <property type="entry name" value="PseI/NeuA/B-like_N"/>
</dbReference>
<dbReference type="InterPro" id="IPR013785">
    <property type="entry name" value="Aldolase_TIM"/>
</dbReference>
<dbReference type="SUPFAM" id="SSF51269">
    <property type="entry name" value="AFP III-like domain"/>
    <property type="match status" value="1"/>
</dbReference>
<dbReference type="PANTHER" id="PTHR42966">
    <property type="entry name" value="N-ACETYLNEURAMINATE SYNTHASE"/>
    <property type="match status" value="1"/>
</dbReference>
<dbReference type="PROSITE" id="PS50844">
    <property type="entry name" value="AFP_LIKE"/>
    <property type="match status" value="1"/>
</dbReference>
<dbReference type="InterPro" id="IPR013974">
    <property type="entry name" value="SAF"/>
</dbReference>
<dbReference type="PANTHER" id="PTHR42966:SF1">
    <property type="entry name" value="SIALIC ACID SYNTHASE"/>
    <property type="match status" value="1"/>
</dbReference>
<accession>A0A1F4SQI4</accession>
<evidence type="ECO:0000259" key="1">
    <source>
        <dbReference type="PROSITE" id="PS50844"/>
    </source>
</evidence>
<gene>
    <name evidence="2" type="ORF">A2310_07575</name>
</gene>
<reference evidence="2 3" key="1">
    <citation type="journal article" date="2016" name="Nat. Commun.">
        <title>Thousands of microbial genomes shed light on interconnected biogeochemical processes in an aquifer system.</title>
        <authorList>
            <person name="Anantharaman K."/>
            <person name="Brown C.T."/>
            <person name="Hug L.A."/>
            <person name="Sharon I."/>
            <person name="Castelle C.J."/>
            <person name="Probst A.J."/>
            <person name="Thomas B.C."/>
            <person name="Singh A."/>
            <person name="Wilkins M.J."/>
            <person name="Karaoz U."/>
            <person name="Brodie E.L."/>
            <person name="Williams K.H."/>
            <person name="Hubbard S.S."/>
            <person name="Banfield J.F."/>
        </authorList>
    </citation>
    <scope>NUCLEOTIDE SEQUENCE [LARGE SCALE GENOMIC DNA]</scope>
</reference>
<comment type="caution">
    <text evidence="2">The sequence shown here is derived from an EMBL/GenBank/DDBJ whole genome shotgun (WGS) entry which is preliminary data.</text>
</comment>
<proteinExistence type="predicted"/>
<protein>
    <submittedName>
        <fullName evidence="2">N-acetylneuraminate synthase</fullName>
    </submittedName>
</protein>
<dbReference type="STRING" id="1802579.A2310_07575"/>
<organism evidence="2 3">
    <name type="scientific">candidate division WOR-1 bacterium RIFOXYB2_FULL_37_13</name>
    <dbReference type="NCBI Taxonomy" id="1802579"/>
    <lineage>
        <taxon>Bacteria</taxon>
        <taxon>Bacillati</taxon>
        <taxon>Saganbacteria</taxon>
    </lineage>
</organism>
<dbReference type="SUPFAM" id="SSF51569">
    <property type="entry name" value="Aldolase"/>
    <property type="match status" value="1"/>
</dbReference>
<dbReference type="EMBL" id="MEUB01000027">
    <property type="protein sequence ID" value="OGC22607.1"/>
    <property type="molecule type" value="Genomic_DNA"/>
</dbReference>
<dbReference type="InterPro" id="IPR051690">
    <property type="entry name" value="PseI-like"/>
</dbReference>
<dbReference type="SMART" id="SM00858">
    <property type="entry name" value="SAF"/>
    <property type="match status" value="1"/>
</dbReference>
<dbReference type="InterPro" id="IPR057736">
    <property type="entry name" value="SAF_PseI/NeuA/NeuB"/>
</dbReference>
<dbReference type="CDD" id="cd11615">
    <property type="entry name" value="SAF_NeuB_like"/>
    <property type="match status" value="1"/>
</dbReference>
<dbReference type="AlphaFoldDB" id="A0A1F4SQI4"/>
<dbReference type="InterPro" id="IPR036732">
    <property type="entry name" value="AFP_Neu5c_C_sf"/>
</dbReference>